<protein>
    <submittedName>
        <fullName evidence="8">Efflux RND transporter periplasmic adaptor subunit</fullName>
    </submittedName>
</protein>
<keyword evidence="9" id="KW-1185">Reference proteome</keyword>
<dbReference type="GO" id="GO:0016491">
    <property type="term" value="F:oxidoreductase activity"/>
    <property type="evidence" value="ECO:0007669"/>
    <property type="project" value="InterPro"/>
</dbReference>
<accession>A0A6P1M876</accession>
<dbReference type="Pfam" id="PF04945">
    <property type="entry name" value="YHS"/>
    <property type="match status" value="1"/>
</dbReference>
<dbReference type="Proteomes" id="UP000464954">
    <property type="component" value="Chromosome"/>
</dbReference>
<dbReference type="InterPro" id="IPR012348">
    <property type="entry name" value="RNR-like"/>
</dbReference>
<evidence type="ECO:0000256" key="2">
    <source>
        <dbReference type="ARBA" id="ARBA00022448"/>
    </source>
</evidence>
<dbReference type="Pfam" id="PF19335">
    <property type="entry name" value="HMBD"/>
    <property type="match status" value="2"/>
</dbReference>
<dbReference type="GO" id="GO:0015679">
    <property type="term" value="P:plasma membrane copper ion transport"/>
    <property type="evidence" value="ECO:0007669"/>
    <property type="project" value="TreeGrafter"/>
</dbReference>
<dbReference type="InterPro" id="IPR058792">
    <property type="entry name" value="Beta-barrel_RND_2"/>
</dbReference>
<dbReference type="RefSeq" id="WP_160629266.1">
    <property type="nucleotide sequence ID" value="NZ_CP047593.1"/>
</dbReference>
<dbReference type="InterPro" id="IPR051909">
    <property type="entry name" value="MFP_Cation_Efflux"/>
</dbReference>
<dbReference type="Gene3D" id="6.10.140.730">
    <property type="match status" value="1"/>
</dbReference>
<evidence type="ECO:0000313" key="9">
    <source>
        <dbReference type="Proteomes" id="UP000464954"/>
    </source>
</evidence>
<dbReference type="InterPro" id="IPR045800">
    <property type="entry name" value="HMBD"/>
</dbReference>
<keyword evidence="2" id="KW-0813">Transport</keyword>
<dbReference type="AlphaFoldDB" id="A0A6P1M876"/>
<feature type="domain" description="Heavy metal binding" evidence="4">
    <location>
        <begin position="47"/>
        <end position="73"/>
    </location>
</feature>
<evidence type="ECO:0000259" key="7">
    <source>
        <dbReference type="Pfam" id="PF25954"/>
    </source>
</evidence>
<reference evidence="8 9" key="1">
    <citation type="submission" date="2020-01" db="EMBL/GenBank/DDBJ databases">
        <title>Ponticoccus aerotolerans gen. nov., sp. nov., an anaerobic bacterium and proposal of Ponticoccusceae fam. nov., Ponticoccusles ord. nov. and Ponticoccuse classis nov. in the phylum Kiritimatiellaeota.</title>
        <authorList>
            <person name="Zhou L.Y."/>
            <person name="Du Z.J."/>
        </authorList>
    </citation>
    <scope>NUCLEOTIDE SEQUENCE [LARGE SCALE GENOMIC DNA]</scope>
    <source>
        <strain evidence="8 9">S-5007</strain>
    </source>
</reference>
<name>A0A6P1M876_9BACT</name>
<dbReference type="GO" id="GO:0046914">
    <property type="term" value="F:transition metal ion binding"/>
    <property type="evidence" value="ECO:0007669"/>
    <property type="project" value="TreeGrafter"/>
</dbReference>
<dbReference type="Pfam" id="PF25869">
    <property type="entry name" value="3HB_CusB"/>
    <property type="match status" value="1"/>
</dbReference>
<comment type="similarity">
    <text evidence="1">Belongs to the membrane fusion protein (MFP) (TC 8.A.1) family.</text>
</comment>
<dbReference type="PANTHER" id="PTHR30097:SF15">
    <property type="entry name" value="CATION EFFLUX SYSTEM PROTEIN CUSB"/>
    <property type="match status" value="1"/>
</dbReference>
<dbReference type="Gene3D" id="2.40.420.20">
    <property type="match status" value="1"/>
</dbReference>
<evidence type="ECO:0000259" key="6">
    <source>
        <dbReference type="Pfam" id="PF25919"/>
    </source>
</evidence>
<organism evidence="8 9">
    <name type="scientific">Tichowtungia aerotolerans</name>
    <dbReference type="NCBI Taxonomy" id="2697043"/>
    <lineage>
        <taxon>Bacteria</taxon>
        <taxon>Pseudomonadati</taxon>
        <taxon>Kiritimatiellota</taxon>
        <taxon>Tichowtungiia</taxon>
        <taxon>Tichowtungiales</taxon>
        <taxon>Tichowtungiaceae</taxon>
        <taxon>Tichowtungia</taxon>
    </lineage>
</organism>
<feature type="domain" description="CusB-like barrel-sandwich hybrid" evidence="6">
    <location>
        <begin position="126"/>
        <end position="255"/>
    </location>
</feature>
<dbReference type="FunFam" id="2.40.30.170:FF:000010">
    <property type="entry name" value="Efflux RND transporter periplasmic adaptor subunit"/>
    <property type="match status" value="1"/>
</dbReference>
<feature type="domain" description="YHS" evidence="3">
    <location>
        <begin position="486"/>
        <end position="523"/>
    </location>
</feature>
<dbReference type="EMBL" id="CP047593">
    <property type="protein sequence ID" value="QHI70087.1"/>
    <property type="molecule type" value="Genomic_DNA"/>
</dbReference>
<feature type="domain" description="Heavy metal binding" evidence="4">
    <location>
        <begin position="351"/>
        <end position="378"/>
    </location>
</feature>
<dbReference type="KEGG" id="taer:GT409_11735"/>
<evidence type="ECO:0000259" key="4">
    <source>
        <dbReference type="Pfam" id="PF19335"/>
    </source>
</evidence>
<dbReference type="Pfam" id="PF25954">
    <property type="entry name" value="Beta-barrel_RND_2"/>
    <property type="match status" value="1"/>
</dbReference>
<evidence type="ECO:0000259" key="3">
    <source>
        <dbReference type="Pfam" id="PF04945"/>
    </source>
</evidence>
<dbReference type="Gene3D" id="1.10.620.20">
    <property type="entry name" value="Ribonucleotide Reductase, subunit A"/>
    <property type="match status" value="1"/>
</dbReference>
<dbReference type="GO" id="GO:0030288">
    <property type="term" value="C:outer membrane-bounded periplasmic space"/>
    <property type="evidence" value="ECO:0007669"/>
    <property type="project" value="TreeGrafter"/>
</dbReference>
<dbReference type="SUPFAM" id="SSF47240">
    <property type="entry name" value="Ferritin-like"/>
    <property type="match status" value="1"/>
</dbReference>
<feature type="domain" description="CusB-like three alpha-helical bundle" evidence="5">
    <location>
        <begin position="190"/>
        <end position="219"/>
    </location>
</feature>
<dbReference type="InterPro" id="IPR009078">
    <property type="entry name" value="Ferritin-like_SF"/>
</dbReference>
<dbReference type="InterPro" id="IPR006143">
    <property type="entry name" value="RND_pump_MFP"/>
</dbReference>
<evidence type="ECO:0000259" key="5">
    <source>
        <dbReference type="Pfam" id="PF25869"/>
    </source>
</evidence>
<evidence type="ECO:0000313" key="8">
    <source>
        <dbReference type="EMBL" id="QHI70087.1"/>
    </source>
</evidence>
<dbReference type="GO" id="GO:0016020">
    <property type="term" value="C:membrane"/>
    <property type="evidence" value="ECO:0007669"/>
    <property type="project" value="InterPro"/>
</dbReference>
<dbReference type="InterPro" id="IPR058791">
    <property type="entry name" value="3HB_CusB"/>
</dbReference>
<dbReference type="PANTHER" id="PTHR30097">
    <property type="entry name" value="CATION EFFLUX SYSTEM PROTEIN CUSB"/>
    <property type="match status" value="1"/>
</dbReference>
<dbReference type="InterPro" id="IPR058790">
    <property type="entry name" value="BSH_CusB"/>
</dbReference>
<dbReference type="Pfam" id="PF25919">
    <property type="entry name" value="BSH_CusB"/>
    <property type="match status" value="1"/>
</dbReference>
<dbReference type="SUPFAM" id="SSF111369">
    <property type="entry name" value="HlyD-like secretion proteins"/>
    <property type="match status" value="1"/>
</dbReference>
<proteinExistence type="inferred from homology"/>
<dbReference type="Gene3D" id="2.40.30.170">
    <property type="match status" value="1"/>
</dbReference>
<evidence type="ECO:0000256" key="1">
    <source>
        <dbReference type="ARBA" id="ARBA00009477"/>
    </source>
</evidence>
<dbReference type="InterPro" id="IPR007029">
    <property type="entry name" value="YHS_dom"/>
</dbReference>
<dbReference type="NCBIfam" id="TIGR01730">
    <property type="entry name" value="RND_mfp"/>
    <property type="match status" value="1"/>
</dbReference>
<dbReference type="GO" id="GO:0060003">
    <property type="term" value="P:copper ion export"/>
    <property type="evidence" value="ECO:0007669"/>
    <property type="project" value="TreeGrafter"/>
</dbReference>
<dbReference type="GO" id="GO:0022857">
    <property type="term" value="F:transmembrane transporter activity"/>
    <property type="evidence" value="ECO:0007669"/>
    <property type="project" value="InterPro"/>
</dbReference>
<feature type="domain" description="CusB-like beta-barrel" evidence="7">
    <location>
        <begin position="260"/>
        <end position="332"/>
    </location>
</feature>
<gene>
    <name evidence="8" type="ORF">GT409_11735</name>
</gene>
<sequence length="543" mass="59671">MKPDFSKYWKLLAGGAVILIFAFSLGRCTAAPEHDEAAHTEEAAPEVWTCSMHPQIKLPKPGLCPICAMDLIPLGSGGEEGPRELTVSETAKKLMQIETVPVERRFAAADVRMVGKADYDETRTTFITSRMPGRLDRLFVDYTGIPVKKGDHLASIYSPELLSAQEELLQAIRSVDSLKQSGSDIVRSVSQSTVEAVREKLRLWGLPKEQIQEIEKRGSTVDHLTIYSPVSGIVIHKNALEGSYVKTGDTLYTVADLSRIWIQLEAYESDLPWLRYGQKVTFTAEALPGETFEGTIAFIDPVLNASSRTINVRVNVDNPQQKLKPGMFVRANAHPLIAEDGTVAAPSLAGKWISPMHPEIIKDEPGSCDVCGMPLVPAEELGYVTEDATAPLVIPATAPLITGTRAVVYIEVPGKEAPTYEGREITLGPKAGDVFIVRAGLTEGERVVTQGAFKLDAELQIHAKPSMMSITHKEMTTEPHPQTLCPVMGGKINQDFYADYNGMRIYFCCPGCETEFLADPEKHIEKMKAAGEEPEMLEHHHEH</sequence>